<comment type="similarity">
    <text evidence="1">Belongs to the helicase family. UvrD subfamily.</text>
</comment>
<dbReference type="Pfam" id="PF00580">
    <property type="entry name" value="UvrD-helicase"/>
    <property type="match status" value="1"/>
</dbReference>
<sequence>MSFNLISKQTPNQQQLDVITFNEKKNVGIIAGPGSGKTFVIIEKIGFYLSQKIEPRKILLVTYTNRGIIEIKKRINKFVKAKREFEYAGTLHSICKKFLETELKQDLSKLLKQEINRLSIFEGRERFFFLEEEIRKQTEKIVQDGGEELKQYIYEIVLEETENSISRNKIENYLNNNFQLKVAKYEWFSSRLNKKTERLDSLQKAKAIQVLKNTFLVYQEYLSKKEIFDFDDLIIYFHYILDRNPDRKELIQSKFEKILVDEFQDMNFLQLLIIAQISGSKKNIFFVGDPNQAIYGFQGAYPEIFSYFKTNIDLTTKFFNLSQNYRSTQNILDLSKKLISMNNQKDIFNEMHTKNEIGDKIRWIVNDKQGGVTKKLYSIIRNLEVKGINLNQIAIISRTHLETKNLRKRFWSKGIKFLDFNFSKHIAWNYESYFLVCLLSLRFKFDSFAIKYIIEFWLQREEIPDYFYEQIEEYSEDLIKSLNYLVTSNFENRWSSEEDKKWIRKIKEFWKLLKAEYRQSPYKEDAKKEFSTIVSSQDGLREWVKGNLNPKLTKYISSQKHQAVRNITHFYKVMTYYSNQTTFCLRELFKLLLAYVKHFVSHTTEDQYLNFSTVHSAKGCEFDYVFILNLVEGKFPKHYADTLQDIEEERRILFVGITRAKKELYIVSDLHMHHRTRMIETTSRLLSFRERIPRVSKFLKELDFCNSKNQEINVVSNLSQDSQGLLYL</sequence>
<evidence type="ECO:0000259" key="12">
    <source>
        <dbReference type="PROSITE" id="PS51198"/>
    </source>
</evidence>
<dbReference type="EC" id="5.6.2.4" evidence="9"/>
<dbReference type="Pfam" id="PF13361">
    <property type="entry name" value="UvrD_C"/>
    <property type="match status" value="1"/>
</dbReference>
<reference evidence="13 14" key="1">
    <citation type="journal article" date="2012" name="J. Bacteriol.">
        <title>Complete genome sequence of Mycoplasma wenyonii strain Massachusetts.</title>
        <authorList>
            <person name="Dos Santos A.P."/>
            <person name="Guimaraes A.M."/>
            <person name="do Nascimento N.C."/>
            <person name="Sanmiguel P.J."/>
            <person name="Messick J.B."/>
        </authorList>
    </citation>
    <scope>NUCLEOTIDE SEQUENCE [LARGE SCALE GENOMIC DNA]</scope>
    <source>
        <strain evidence="13 14">Massachusetts</strain>
    </source>
</reference>
<dbReference type="HOGENOM" id="CLU_004585_6_3_14"/>
<evidence type="ECO:0000313" key="13">
    <source>
        <dbReference type="EMBL" id="AFN65353.1"/>
    </source>
</evidence>
<comment type="catalytic activity">
    <reaction evidence="10">
        <text>ATP + H2O = ADP + phosphate + H(+)</text>
        <dbReference type="Rhea" id="RHEA:13065"/>
        <dbReference type="ChEBI" id="CHEBI:15377"/>
        <dbReference type="ChEBI" id="CHEBI:15378"/>
        <dbReference type="ChEBI" id="CHEBI:30616"/>
        <dbReference type="ChEBI" id="CHEBI:43474"/>
        <dbReference type="ChEBI" id="CHEBI:456216"/>
        <dbReference type="EC" id="5.6.2.4"/>
    </reaction>
</comment>
<dbReference type="PANTHER" id="PTHR11070">
    <property type="entry name" value="UVRD / RECB / PCRA DNA HELICASE FAMILY MEMBER"/>
    <property type="match status" value="1"/>
</dbReference>
<evidence type="ECO:0000256" key="1">
    <source>
        <dbReference type="ARBA" id="ARBA00009922"/>
    </source>
</evidence>
<dbReference type="CDD" id="cd17932">
    <property type="entry name" value="DEXQc_UvrD"/>
    <property type="match status" value="1"/>
</dbReference>
<evidence type="ECO:0000256" key="11">
    <source>
        <dbReference type="PROSITE-ProRule" id="PRU00560"/>
    </source>
</evidence>
<dbReference type="GO" id="GO:0043138">
    <property type="term" value="F:3'-5' DNA helicase activity"/>
    <property type="evidence" value="ECO:0007669"/>
    <property type="project" value="UniProtKB-EC"/>
</dbReference>
<evidence type="ECO:0000256" key="9">
    <source>
        <dbReference type="ARBA" id="ARBA00034808"/>
    </source>
</evidence>
<keyword evidence="6" id="KW-0238">DNA-binding</keyword>
<evidence type="ECO:0000256" key="4">
    <source>
        <dbReference type="ARBA" id="ARBA00022806"/>
    </source>
</evidence>
<feature type="domain" description="UvrD-like helicase ATP-binding" evidence="12">
    <location>
        <begin position="10"/>
        <end position="328"/>
    </location>
</feature>
<dbReference type="InterPro" id="IPR014017">
    <property type="entry name" value="DNA_helicase_UvrD-like_C"/>
</dbReference>
<dbReference type="Gene3D" id="3.40.50.300">
    <property type="entry name" value="P-loop containing nucleotide triphosphate hydrolases"/>
    <property type="match status" value="2"/>
</dbReference>
<gene>
    <name evidence="13" type="ordered locus">WEN_02850</name>
</gene>
<dbReference type="Proteomes" id="UP000009005">
    <property type="component" value="Chromosome"/>
</dbReference>
<feature type="binding site" evidence="11">
    <location>
        <begin position="31"/>
        <end position="38"/>
    </location>
    <ligand>
        <name>ATP</name>
        <dbReference type="ChEBI" id="CHEBI:30616"/>
    </ligand>
</feature>
<dbReference type="InterPro" id="IPR013986">
    <property type="entry name" value="DExx_box_DNA_helicase_dom_sf"/>
</dbReference>
<evidence type="ECO:0000256" key="5">
    <source>
        <dbReference type="ARBA" id="ARBA00022840"/>
    </source>
</evidence>
<dbReference type="GO" id="GO:0016887">
    <property type="term" value="F:ATP hydrolysis activity"/>
    <property type="evidence" value="ECO:0007669"/>
    <property type="project" value="RHEA"/>
</dbReference>
<dbReference type="RefSeq" id="WP_014850062.1">
    <property type="nucleotide sequence ID" value="NC_018149.1"/>
</dbReference>
<proteinExistence type="inferred from homology"/>
<evidence type="ECO:0000313" key="14">
    <source>
        <dbReference type="Proteomes" id="UP000009005"/>
    </source>
</evidence>
<keyword evidence="4 11" id="KW-0347">Helicase</keyword>
<dbReference type="PANTHER" id="PTHR11070:SF2">
    <property type="entry name" value="ATP-DEPENDENT DNA HELICASE SRS2"/>
    <property type="match status" value="1"/>
</dbReference>
<name>I6Z6X5_MYCWM</name>
<keyword evidence="5 11" id="KW-0067">ATP-binding</keyword>
<dbReference type="EMBL" id="CP003703">
    <property type="protein sequence ID" value="AFN65353.1"/>
    <property type="molecule type" value="Genomic_DNA"/>
</dbReference>
<dbReference type="InterPro" id="IPR000212">
    <property type="entry name" value="DNA_helicase_UvrD/REP"/>
</dbReference>
<organism evidence="13 14">
    <name type="scientific">Mycoplasma wenyonii (strain Massachusetts)</name>
    <name type="common">Eperythrozoon wenyonii</name>
    <dbReference type="NCBI Taxonomy" id="1197325"/>
    <lineage>
        <taxon>Bacteria</taxon>
        <taxon>Bacillati</taxon>
        <taxon>Mycoplasmatota</taxon>
        <taxon>Mollicutes</taxon>
        <taxon>Mycoplasmataceae</taxon>
        <taxon>Mycoplasma</taxon>
    </lineage>
</organism>
<dbReference type="PATRIC" id="fig|1197325.3.peg.613"/>
<dbReference type="InterPro" id="IPR014016">
    <property type="entry name" value="UvrD-like_ATP-bd"/>
</dbReference>
<evidence type="ECO:0000256" key="8">
    <source>
        <dbReference type="ARBA" id="ARBA00034617"/>
    </source>
</evidence>
<evidence type="ECO:0000256" key="10">
    <source>
        <dbReference type="ARBA" id="ARBA00048988"/>
    </source>
</evidence>
<evidence type="ECO:0000256" key="7">
    <source>
        <dbReference type="ARBA" id="ARBA00023235"/>
    </source>
</evidence>
<evidence type="ECO:0000256" key="2">
    <source>
        <dbReference type="ARBA" id="ARBA00022741"/>
    </source>
</evidence>
<evidence type="ECO:0000256" key="3">
    <source>
        <dbReference type="ARBA" id="ARBA00022801"/>
    </source>
</evidence>
<dbReference type="GO" id="GO:0000725">
    <property type="term" value="P:recombinational repair"/>
    <property type="evidence" value="ECO:0007669"/>
    <property type="project" value="TreeGrafter"/>
</dbReference>
<dbReference type="OrthoDB" id="9810135at2"/>
<keyword evidence="7" id="KW-0413">Isomerase</keyword>
<dbReference type="GO" id="GO:0003677">
    <property type="term" value="F:DNA binding"/>
    <property type="evidence" value="ECO:0007669"/>
    <property type="project" value="UniProtKB-KW"/>
</dbReference>
<comment type="catalytic activity">
    <reaction evidence="8">
        <text>Couples ATP hydrolysis with the unwinding of duplex DNA by translocating in the 3'-5' direction.</text>
        <dbReference type="EC" id="5.6.2.4"/>
    </reaction>
</comment>
<dbReference type="SUPFAM" id="SSF52540">
    <property type="entry name" value="P-loop containing nucleoside triphosphate hydrolases"/>
    <property type="match status" value="1"/>
</dbReference>
<dbReference type="AlphaFoldDB" id="I6Z6X5"/>
<evidence type="ECO:0000256" key="6">
    <source>
        <dbReference type="ARBA" id="ARBA00023125"/>
    </source>
</evidence>
<keyword evidence="2 11" id="KW-0547">Nucleotide-binding</keyword>
<keyword evidence="3 11" id="KW-0378">Hydrolase</keyword>
<dbReference type="KEGG" id="mwe:WEN_02850"/>
<dbReference type="InterPro" id="IPR027417">
    <property type="entry name" value="P-loop_NTPase"/>
</dbReference>
<keyword evidence="14" id="KW-1185">Reference proteome</keyword>
<dbReference type="PROSITE" id="PS51198">
    <property type="entry name" value="UVRD_HELICASE_ATP_BIND"/>
    <property type="match status" value="1"/>
</dbReference>
<dbReference type="STRING" id="1197325.WEN_02850"/>
<accession>I6Z6X5</accession>
<dbReference type="GO" id="GO:0005524">
    <property type="term" value="F:ATP binding"/>
    <property type="evidence" value="ECO:0007669"/>
    <property type="project" value="UniProtKB-UniRule"/>
</dbReference>
<protein>
    <recommendedName>
        <fullName evidence="9">DNA 3'-5' helicase</fullName>
        <ecNumber evidence="9">5.6.2.4</ecNumber>
    </recommendedName>
</protein>
<dbReference type="Gene3D" id="1.10.10.160">
    <property type="match status" value="1"/>
</dbReference>
<dbReference type="Gene3D" id="1.10.486.10">
    <property type="entry name" value="PCRA, domain 4"/>
    <property type="match status" value="1"/>
</dbReference>